<evidence type="ECO:0008006" key="3">
    <source>
        <dbReference type="Google" id="ProtNLM"/>
    </source>
</evidence>
<keyword evidence="1" id="KW-0614">Plasmid</keyword>
<dbReference type="Proteomes" id="UP001301963">
    <property type="component" value="Plasmid cp26"/>
</dbReference>
<evidence type="ECO:0000313" key="2">
    <source>
        <dbReference type="Proteomes" id="UP001301963"/>
    </source>
</evidence>
<dbReference type="RefSeq" id="WP_316384019.1">
    <property type="nucleotide sequence ID" value="NZ_CP132469.1"/>
</dbReference>
<protein>
    <recommendedName>
        <fullName evidence="3">CobQ/CobB/MinD/ParA nucleotide binding domain protein</fullName>
    </recommendedName>
</protein>
<organism evidence="1 2">
    <name type="scientific">Borreliella lusitaniae</name>
    <dbReference type="NCBI Taxonomy" id="100177"/>
    <lineage>
        <taxon>Bacteria</taxon>
        <taxon>Pseudomonadati</taxon>
        <taxon>Spirochaetota</taxon>
        <taxon>Spirochaetia</taxon>
        <taxon>Spirochaetales</taxon>
        <taxon>Borreliaceae</taxon>
        <taxon>Borreliella</taxon>
    </lineage>
</organism>
<geneLocation type="plasmid" evidence="1 2">
    <name>cp26</name>
</geneLocation>
<dbReference type="EMBL" id="CP132469">
    <property type="protein sequence ID" value="WNY69092.1"/>
    <property type="molecule type" value="Genomic_DNA"/>
</dbReference>
<reference evidence="1" key="1">
    <citation type="submission" date="2023-07" db="EMBL/GenBank/DDBJ databases">
        <title>Genome sequencing of multiple Borrelia sensu lato isolates.</title>
        <authorList>
            <person name="Mongodin E.F."/>
            <person name="Rudenko N."/>
            <person name="Fraser C.M."/>
            <person name="Schutzer S."/>
            <person name="Luft B."/>
            <person name="Morgan R."/>
            <person name="Chastens S."/>
            <person name="Qiu W."/>
        </authorList>
    </citation>
    <scope>NUCLEOTIDE SEQUENCE [LARGE SCALE GENOMIC DNA]</scope>
    <source>
        <strain evidence="1">PotiB3</strain>
    </source>
</reference>
<gene>
    <name evidence="1" type="ORF">QIA44_04320</name>
</gene>
<sequence length="26" mass="2853">MKGGVGKSTTSLMFANILSKKISKYY</sequence>
<evidence type="ECO:0000313" key="1">
    <source>
        <dbReference type="EMBL" id="WNY69092.1"/>
    </source>
</evidence>
<proteinExistence type="predicted"/>
<accession>A0ABZ0CIU1</accession>
<name>A0ABZ0CIU1_9SPIR</name>
<keyword evidence="2" id="KW-1185">Reference proteome</keyword>